<accession>A0A0B5Q851</accession>
<dbReference type="SMART" id="SM00897">
    <property type="entry name" value="FIST"/>
    <property type="match status" value="1"/>
</dbReference>
<evidence type="ECO:0000259" key="2">
    <source>
        <dbReference type="SMART" id="SM01204"/>
    </source>
</evidence>
<name>A0A0B5Q851_CLOBE</name>
<evidence type="ECO:0000313" key="4">
    <source>
        <dbReference type="Proteomes" id="UP000031866"/>
    </source>
</evidence>
<dbReference type="AlphaFoldDB" id="A0A0B5Q851"/>
<evidence type="ECO:0000313" key="3">
    <source>
        <dbReference type="EMBL" id="AJG98369.1"/>
    </source>
</evidence>
<dbReference type="OrthoDB" id="9770293at2"/>
<protein>
    <recommendedName>
        <fullName evidence="5">FIST N domain protein</fullName>
    </recommendedName>
</protein>
<gene>
    <name evidence="3" type="ORF">LF65_01766</name>
</gene>
<proteinExistence type="predicted"/>
<dbReference type="InterPro" id="IPR013702">
    <property type="entry name" value="FIST_domain_N"/>
</dbReference>
<sequence length="448" mass="50343">MPGKIKKMIDEIIQQRSKGNPAITEMTIAKLILKGINPNKFDINSPDDMTIINKLLDIARQLNVNNLDNIEKSIRSSSSSKITEEDAVKDIKNQLNINDIKLVIFFASSNYNQQKISLLMEEEFKGCIVVGCSTAGELASGEILDNSIVAMAINSNIISDIKVELVENIKKNLNLEPAFTSFEEYYKESLYNMSSEKFVGITLIDGLSMKEEKIMDLIGDRTNVFFVGGSAADNNEFVETYVSVNGYTSTDSVALILIKISDDAEFSVIKTQSFESLDYSFVANKVDEEKRQVIEFNNRPAALEYADAVKADNIEEISKYFMSNPLGLMIEDNDFFIRSPQRVIGTSMMFYCNILEGMEVKLLKATNIIDDTRRTIENKASELGKIDGIINFQCIHRTLELKKKNLSDEYAKIFKDIPTIGFSAYGEQYIGHINDTSTMLIFNLKSGK</sequence>
<dbReference type="KEGG" id="cbei:LF65_01766"/>
<evidence type="ECO:0000259" key="1">
    <source>
        <dbReference type="SMART" id="SM00897"/>
    </source>
</evidence>
<feature type="domain" description="FIST" evidence="1">
    <location>
        <begin position="99"/>
        <end position="300"/>
    </location>
</feature>
<dbReference type="RefSeq" id="WP_041895700.1">
    <property type="nucleotide sequence ID" value="NZ_CP010086.2"/>
</dbReference>
<dbReference type="EMBL" id="CP010086">
    <property type="protein sequence ID" value="AJG98369.1"/>
    <property type="molecule type" value="Genomic_DNA"/>
</dbReference>
<dbReference type="PANTHER" id="PTHR40252">
    <property type="entry name" value="BLR0328 PROTEIN"/>
    <property type="match status" value="1"/>
</dbReference>
<dbReference type="SMART" id="SM01204">
    <property type="entry name" value="FIST_C"/>
    <property type="match status" value="1"/>
</dbReference>
<dbReference type="Pfam" id="PF08495">
    <property type="entry name" value="FIST"/>
    <property type="match status" value="1"/>
</dbReference>
<feature type="domain" description="FIST C-domain" evidence="2">
    <location>
        <begin position="301"/>
        <end position="431"/>
    </location>
</feature>
<dbReference type="Proteomes" id="UP000031866">
    <property type="component" value="Chromosome"/>
</dbReference>
<dbReference type="Pfam" id="PF10442">
    <property type="entry name" value="FIST_C"/>
    <property type="match status" value="1"/>
</dbReference>
<dbReference type="STRING" id="1520.LF65_01766"/>
<organism evidence="3 4">
    <name type="scientific">Clostridium beijerinckii</name>
    <name type="common">Clostridium MP</name>
    <dbReference type="NCBI Taxonomy" id="1520"/>
    <lineage>
        <taxon>Bacteria</taxon>
        <taxon>Bacillati</taxon>
        <taxon>Bacillota</taxon>
        <taxon>Clostridia</taxon>
        <taxon>Eubacteriales</taxon>
        <taxon>Clostridiaceae</taxon>
        <taxon>Clostridium</taxon>
    </lineage>
</organism>
<dbReference type="InterPro" id="IPR019494">
    <property type="entry name" value="FIST_C"/>
</dbReference>
<evidence type="ECO:0008006" key="5">
    <source>
        <dbReference type="Google" id="ProtNLM"/>
    </source>
</evidence>
<reference evidence="4" key="1">
    <citation type="submission" date="2014-12" db="EMBL/GenBank/DDBJ databases">
        <title>Genome sequence of Clostridium beijerinckii strain 59B.</title>
        <authorList>
            <person name="Little G.T."/>
            <person name="Minton N.P."/>
        </authorList>
    </citation>
    <scope>NUCLEOTIDE SEQUENCE [LARGE SCALE GENOMIC DNA]</scope>
    <source>
        <strain evidence="4">59B</strain>
    </source>
</reference>
<dbReference type="PANTHER" id="PTHR40252:SF2">
    <property type="entry name" value="BLR0328 PROTEIN"/>
    <property type="match status" value="1"/>
</dbReference>